<dbReference type="InterPro" id="IPR036390">
    <property type="entry name" value="WH_DNA-bd_sf"/>
</dbReference>
<dbReference type="InterPro" id="IPR011711">
    <property type="entry name" value="GntR_C"/>
</dbReference>
<dbReference type="InterPro" id="IPR008920">
    <property type="entry name" value="TF_FadR/GntR_C"/>
</dbReference>
<proteinExistence type="predicted"/>
<dbReference type="SMART" id="SM00345">
    <property type="entry name" value="HTH_GNTR"/>
    <property type="match status" value="1"/>
</dbReference>
<evidence type="ECO:0000256" key="2">
    <source>
        <dbReference type="ARBA" id="ARBA00023125"/>
    </source>
</evidence>
<dbReference type="PANTHER" id="PTHR43537">
    <property type="entry name" value="TRANSCRIPTIONAL REGULATOR, GNTR FAMILY"/>
    <property type="match status" value="1"/>
</dbReference>
<evidence type="ECO:0000313" key="6">
    <source>
        <dbReference type="Proteomes" id="UP001149009"/>
    </source>
</evidence>
<dbReference type="Pfam" id="PF00392">
    <property type="entry name" value="GntR"/>
    <property type="match status" value="1"/>
</dbReference>
<dbReference type="AlphaFoldDB" id="A0A9X3AZX5"/>
<evidence type="ECO:0000256" key="3">
    <source>
        <dbReference type="ARBA" id="ARBA00023163"/>
    </source>
</evidence>
<accession>A0A9X3AZX5</accession>
<reference evidence="5" key="1">
    <citation type="submission" date="2022-08" db="EMBL/GenBank/DDBJ databases">
        <title>Chelativorans sichuanense sp. nov., a paraffin oil-degrading bacterium isolated from a mixture of oil-based drill cuttings and paddy soil.</title>
        <authorList>
            <person name="Yu J."/>
            <person name="Liu H."/>
            <person name="Chen Q."/>
        </authorList>
    </citation>
    <scope>NUCLEOTIDE SEQUENCE</scope>
    <source>
        <strain evidence="5">SCAU 2101</strain>
    </source>
</reference>
<organism evidence="5 6">
    <name type="scientific">Chelativorans petroleitrophicus</name>
    <dbReference type="NCBI Taxonomy" id="2975484"/>
    <lineage>
        <taxon>Bacteria</taxon>
        <taxon>Pseudomonadati</taxon>
        <taxon>Pseudomonadota</taxon>
        <taxon>Alphaproteobacteria</taxon>
        <taxon>Hyphomicrobiales</taxon>
        <taxon>Phyllobacteriaceae</taxon>
        <taxon>Chelativorans</taxon>
    </lineage>
</organism>
<dbReference type="PANTHER" id="PTHR43537:SF24">
    <property type="entry name" value="GLUCONATE OPERON TRANSCRIPTIONAL REPRESSOR"/>
    <property type="match status" value="1"/>
</dbReference>
<name>A0A9X3AZX5_9HYPH</name>
<sequence>MPLPGPEAASSFANAQDLAYGAIRDWIFNGPLKPGEIIRDTDIANLLGISRTPVREAIIRLAQEGLIDVGKGRKTRVSIPDISRAPDLYRIGGTLDGLAAEWAMPKITQDDLEKMRSLLTAMNAESDPTRLVKLDLELHAVFRVLAGEVLRGMLDGIEAEIGRFERMAFDDAEIRTLTRGDHQAIIAAFASGDARAASEAVRQNWLNAWARLESRLRDADVHAAG</sequence>
<keyword evidence="1" id="KW-0805">Transcription regulation</keyword>
<gene>
    <name evidence="5" type="ORF">NYR54_08990</name>
</gene>
<dbReference type="RefSeq" id="WP_261515298.1">
    <property type="nucleotide sequence ID" value="NZ_JAODNV010000009.1"/>
</dbReference>
<feature type="domain" description="HTH gntR-type" evidence="4">
    <location>
        <begin position="13"/>
        <end position="80"/>
    </location>
</feature>
<dbReference type="CDD" id="cd07377">
    <property type="entry name" value="WHTH_GntR"/>
    <property type="match status" value="1"/>
</dbReference>
<dbReference type="SUPFAM" id="SSF48008">
    <property type="entry name" value="GntR ligand-binding domain-like"/>
    <property type="match status" value="1"/>
</dbReference>
<dbReference type="EMBL" id="JAODNV010000009">
    <property type="protein sequence ID" value="MCT8990424.1"/>
    <property type="molecule type" value="Genomic_DNA"/>
</dbReference>
<comment type="caution">
    <text evidence="5">The sequence shown here is derived from an EMBL/GenBank/DDBJ whole genome shotgun (WGS) entry which is preliminary data.</text>
</comment>
<dbReference type="GO" id="GO:0003700">
    <property type="term" value="F:DNA-binding transcription factor activity"/>
    <property type="evidence" value="ECO:0007669"/>
    <property type="project" value="InterPro"/>
</dbReference>
<evidence type="ECO:0000259" key="4">
    <source>
        <dbReference type="PROSITE" id="PS50949"/>
    </source>
</evidence>
<dbReference type="Proteomes" id="UP001149009">
    <property type="component" value="Unassembled WGS sequence"/>
</dbReference>
<dbReference type="GO" id="GO:0003677">
    <property type="term" value="F:DNA binding"/>
    <property type="evidence" value="ECO:0007669"/>
    <property type="project" value="UniProtKB-KW"/>
</dbReference>
<protein>
    <submittedName>
        <fullName evidence="5">GntR family transcriptional regulator</fullName>
    </submittedName>
</protein>
<evidence type="ECO:0000256" key="1">
    <source>
        <dbReference type="ARBA" id="ARBA00023015"/>
    </source>
</evidence>
<dbReference type="SUPFAM" id="SSF46785">
    <property type="entry name" value="Winged helix' DNA-binding domain"/>
    <property type="match status" value="1"/>
</dbReference>
<dbReference type="PROSITE" id="PS50949">
    <property type="entry name" value="HTH_GNTR"/>
    <property type="match status" value="1"/>
</dbReference>
<keyword evidence="2" id="KW-0238">DNA-binding</keyword>
<dbReference type="InterPro" id="IPR000524">
    <property type="entry name" value="Tscrpt_reg_HTH_GntR"/>
</dbReference>
<evidence type="ECO:0000313" key="5">
    <source>
        <dbReference type="EMBL" id="MCT8990424.1"/>
    </source>
</evidence>
<keyword evidence="6" id="KW-1185">Reference proteome</keyword>
<dbReference type="InterPro" id="IPR036388">
    <property type="entry name" value="WH-like_DNA-bd_sf"/>
</dbReference>
<dbReference type="Gene3D" id="1.20.120.530">
    <property type="entry name" value="GntR ligand-binding domain-like"/>
    <property type="match status" value="1"/>
</dbReference>
<dbReference type="SMART" id="SM00895">
    <property type="entry name" value="FCD"/>
    <property type="match status" value="1"/>
</dbReference>
<dbReference type="Gene3D" id="1.10.10.10">
    <property type="entry name" value="Winged helix-like DNA-binding domain superfamily/Winged helix DNA-binding domain"/>
    <property type="match status" value="1"/>
</dbReference>
<dbReference type="PRINTS" id="PR00035">
    <property type="entry name" value="HTHGNTR"/>
</dbReference>
<dbReference type="Pfam" id="PF07729">
    <property type="entry name" value="FCD"/>
    <property type="match status" value="1"/>
</dbReference>
<keyword evidence="3" id="KW-0804">Transcription</keyword>